<dbReference type="AlphaFoldDB" id="A0A9X1SDG3"/>
<keyword evidence="3 6" id="KW-0378">Hydrolase</keyword>
<keyword evidence="7" id="KW-1185">Reference proteome</keyword>
<accession>A0A9X1SDG3</accession>
<dbReference type="Pfam" id="PF22907">
    <property type="entry name" value="Ams1-like_1st"/>
    <property type="match status" value="1"/>
</dbReference>
<reference evidence="6" key="1">
    <citation type="submission" date="2021-10" db="EMBL/GenBank/DDBJ databases">
        <title>Novel species in genus Arthrobacter.</title>
        <authorList>
            <person name="Liu Y."/>
        </authorList>
    </citation>
    <scope>NUCLEOTIDE SEQUENCE</scope>
    <source>
        <strain evidence="6">Zg-Y453</strain>
    </source>
</reference>
<dbReference type="Gene3D" id="2.70.98.30">
    <property type="entry name" value="Golgi alpha-mannosidase II, domain 4"/>
    <property type="match status" value="1"/>
</dbReference>
<dbReference type="Gene3D" id="1.20.1270.50">
    <property type="entry name" value="Glycoside hydrolase family 38, central domain"/>
    <property type="match status" value="1"/>
</dbReference>
<dbReference type="PANTHER" id="PTHR46017:SF1">
    <property type="entry name" value="ALPHA-MANNOSIDASE 2C1"/>
    <property type="match status" value="1"/>
</dbReference>
<protein>
    <submittedName>
        <fullName evidence="6">Glycosyl hydrolase-related protein</fullName>
    </submittedName>
</protein>
<sequence>MHQDRELTERRIARFLAQRLTPSIWTAPVPLHAQAWDCPGEPVSFAEAAAQDYRPFPPGSPWGRPWQTTWLRLTGSVPAAPDGFTAEAVIDLGFSTDMPGFQAEGLVYSADGTVLKALESTNMAVPLTGPAGSDVTLFVEAAATPNVIGSFSFLPTPLGDRETAGTEPLYLFRRADTALLDRQVWNLAQDFAVLWGLMHELPMDSPRRHNLLRALAEAVNAVVPDDVHNSAAAARRILEPALSAPAAASAHRVHAVGHAHIDSAWLWPVRETRRKVARTFANVLALMETDPDFVFTASSAQQYAWLLEDHPQLFARVAERVAEGRFVPAGGMWVEADTNLPSGESLVRQFTFGKRFFMENFGVEPLDVWLPDSFGYSGALPQIVRSAGSRWFLTQKLSWNESDVMPHHTFLWEGIDGTRVFTHFPPVDTYNSALTGQELARAERQFREKGATNLSLVPYGWGDGGGGPTREMLAAAHRTASLEGSPRVQLSSPRTFFEEAEADYADPPVWSGEMYLQFHRGTYTSQARTKRGNRRSESVLREAELWAATAAVRTAAPYPYEELEEAWKTVLLGQFHDILPGSSIAWVYQDIEQAYERTAAALETIIGQAQRELAGSGGSTLVFNAAPIPLQGVAPLAAESAALPPVPGRLTELDGGGWELSSEHLSVRIDPSGAMTSLRAAQGRELLLPGHPGNVFQLFRDTPNQWDAWDIDAADRRSAAALLMPDSVEAGDGSLTATYVFGVSRLQERVCLSPDGRSVDLVVTVDWHERQKLLKLAFPVGVLADRAASEIQFGHIQRPTHANTSWDHARFETPAHRWVHVGEDGEGISLANDSTYGYDITRTGNRDAGTGTLVRASLLRAPLFPDPGADQGGHVFRFSLRPEAAVADAVAEGYRLNLPPRTVSGCASTQVPPVVSLSPAGVLAEAVKLADDRSGDVVLRLYESLGRHTAAFLEPGFEVRDAALTDLLERPAGEAPARNGRGYVLDFRPFEVKTLRLSR</sequence>
<name>A0A9X1SDG3_9MICC</name>
<organism evidence="6 7">
    <name type="scientific">Arthrobacter caoxuetaonis</name>
    <dbReference type="NCBI Taxonomy" id="2886935"/>
    <lineage>
        <taxon>Bacteria</taxon>
        <taxon>Bacillati</taxon>
        <taxon>Actinomycetota</taxon>
        <taxon>Actinomycetes</taxon>
        <taxon>Micrococcales</taxon>
        <taxon>Micrococcaceae</taxon>
        <taxon>Arthrobacter</taxon>
    </lineage>
</organism>
<dbReference type="PANTHER" id="PTHR46017">
    <property type="entry name" value="ALPHA-MANNOSIDASE 2C1"/>
    <property type="match status" value="1"/>
</dbReference>
<dbReference type="Proteomes" id="UP001139158">
    <property type="component" value="Unassembled WGS sequence"/>
</dbReference>
<comment type="similarity">
    <text evidence="1">Belongs to the glycosyl hydrolase 38 family.</text>
</comment>
<dbReference type="FunFam" id="3.20.110.10:FF:000002">
    <property type="entry name" value="alpha-mannosidase 2C1 isoform X1"/>
    <property type="match status" value="1"/>
</dbReference>
<dbReference type="GO" id="GO:0009313">
    <property type="term" value="P:oligosaccharide catabolic process"/>
    <property type="evidence" value="ECO:0007669"/>
    <property type="project" value="TreeGrafter"/>
</dbReference>
<dbReference type="GO" id="GO:0004559">
    <property type="term" value="F:alpha-mannosidase activity"/>
    <property type="evidence" value="ECO:0007669"/>
    <property type="project" value="InterPro"/>
</dbReference>
<dbReference type="CDD" id="cd10789">
    <property type="entry name" value="GH38N_AMII_ER_cytosolic"/>
    <property type="match status" value="1"/>
</dbReference>
<evidence type="ECO:0000256" key="1">
    <source>
        <dbReference type="ARBA" id="ARBA00009792"/>
    </source>
</evidence>
<dbReference type="InterPro" id="IPR015341">
    <property type="entry name" value="Glyco_hydro_38_cen"/>
</dbReference>
<dbReference type="SUPFAM" id="SSF88713">
    <property type="entry name" value="Glycoside hydrolase/deacetylase"/>
    <property type="match status" value="1"/>
</dbReference>
<evidence type="ECO:0000256" key="3">
    <source>
        <dbReference type="ARBA" id="ARBA00022801"/>
    </source>
</evidence>
<dbReference type="InterPro" id="IPR000602">
    <property type="entry name" value="Glyco_hydro_38_N"/>
</dbReference>
<dbReference type="SMART" id="SM00872">
    <property type="entry name" value="Alpha-mann_mid"/>
    <property type="match status" value="1"/>
</dbReference>
<dbReference type="EMBL" id="JAJFZV010000019">
    <property type="protein sequence ID" value="MCC3299605.1"/>
    <property type="molecule type" value="Genomic_DNA"/>
</dbReference>
<dbReference type="Pfam" id="PF07748">
    <property type="entry name" value="Glyco_hydro_38C"/>
    <property type="match status" value="1"/>
</dbReference>
<keyword evidence="2" id="KW-0479">Metal-binding</keyword>
<dbReference type="Pfam" id="PF09261">
    <property type="entry name" value="Alpha-mann_mid"/>
    <property type="match status" value="1"/>
</dbReference>
<gene>
    <name evidence="6" type="ORF">LJ757_17570</name>
</gene>
<keyword evidence="4" id="KW-0326">Glycosidase</keyword>
<dbReference type="InterPro" id="IPR054723">
    <property type="entry name" value="Ams1-like_N"/>
</dbReference>
<comment type="caution">
    <text evidence="6">The sequence shown here is derived from an EMBL/GenBank/DDBJ whole genome shotgun (WGS) entry which is preliminary data.</text>
</comment>
<dbReference type="InterPro" id="IPR027291">
    <property type="entry name" value="Glyco_hydro_38_N_sf"/>
</dbReference>
<evidence type="ECO:0000256" key="4">
    <source>
        <dbReference type="ARBA" id="ARBA00023295"/>
    </source>
</evidence>
<dbReference type="SUPFAM" id="SSF88688">
    <property type="entry name" value="Families 57/38 glycoside transferase middle domain"/>
    <property type="match status" value="1"/>
</dbReference>
<evidence type="ECO:0000313" key="7">
    <source>
        <dbReference type="Proteomes" id="UP001139158"/>
    </source>
</evidence>
<evidence type="ECO:0000256" key="2">
    <source>
        <dbReference type="ARBA" id="ARBA00022723"/>
    </source>
</evidence>
<dbReference type="Pfam" id="PF01074">
    <property type="entry name" value="Glyco_hydro_38N"/>
    <property type="match status" value="1"/>
</dbReference>
<dbReference type="Gene3D" id="3.20.110.10">
    <property type="entry name" value="Glycoside hydrolase 38, N terminal domain"/>
    <property type="match status" value="1"/>
</dbReference>
<dbReference type="SUPFAM" id="SSF74650">
    <property type="entry name" value="Galactose mutarotase-like"/>
    <property type="match status" value="1"/>
</dbReference>
<dbReference type="InterPro" id="IPR041147">
    <property type="entry name" value="GH38_C"/>
</dbReference>
<feature type="domain" description="Glycoside hydrolase family 38 central" evidence="5">
    <location>
        <begin position="517"/>
        <end position="595"/>
    </location>
</feature>
<proteinExistence type="inferred from homology"/>
<dbReference type="InterPro" id="IPR037094">
    <property type="entry name" value="Glyco_hydro_38_cen_sf"/>
</dbReference>
<dbReference type="GO" id="GO:0006013">
    <property type="term" value="P:mannose metabolic process"/>
    <property type="evidence" value="ECO:0007669"/>
    <property type="project" value="InterPro"/>
</dbReference>
<dbReference type="InterPro" id="IPR011330">
    <property type="entry name" value="Glyco_hydro/deAcase_b/a-brl"/>
</dbReference>
<dbReference type="Pfam" id="PF17677">
    <property type="entry name" value="Glyco_hydro38C2"/>
    <property type="match status" value="1"/>
</dbReference>
<evidence type="ECO:0000313" key="6">
    <source>
        <dbReference type="EMBL" id="MCC3299605.1"/>
    </source>
</evidence>
<dbReference type="GO" id="GO:0030246">
    <property type="term" value="F:carbohydrate binding"/>
    <property type="evidence" value="ECO:0007669"/>
    <property type="project" value="InterPro"/>
</dbReference>
<dbReference type="FunFam" id="1.20.1270.50:FF:000004">
    <property type="entry name" value="alpha-mannosidase 2C1 isoform X1"/>
    <property type="match status" value="1"/>
</dbReference>
<dbReference type="InterPro" id="IPR011682">
    <property type="entry name" value="Glyco_hydro_38_C"/>
</dbReference>
<dbReference type="InterPro" id="IPR028995">
    <property type="entry name" value="Glyco_hydro_57/38_cen_sf"/>
</dbReference>
<dbReference type="InterPro" id="IPR011013">
    <property type="entry name" value="Gal_mutarotase_sf_dom"/>
</dbReference>
<dbReference type="GO" id="GO:0046872">
    <property type="term" value="F:metal ion binding"/>
    <property type="evidence" value="ECO:0007669"/>
    <property type="project" value="UniProtKB-KW"/>
</dbReference>
<dbReference type="RefSeq" id="WP_227897588.1">
    <property type="nucleotide sequence ID" value="NZ_CP099466.1"/>
</dbReference>
<evidence type="ECO:0000259" key="5">
    <source>
        <dbReference type="SMART" id="SM00872"/>
    </source>
</evidence>